<dbReference type="HOGENOM" id="CLU_3289963_0_0_9"/>
<sequence>MIRELPGTFLRIRQFPFFTYPNLFFIRISTLIHIGGHFYG</sequence>
<reference evidence="1 2" key="1">
    <citation type="submission" date="2007-09" db="EMBL/GenBank/DDBJ databases">
        <title>Draft genome sequence of Faecalibacterium prausnitzii M21/2.</title>
        <authorList>
            <person name="Sudarsanam P."/>
            <person name="Ley R."/>
            <person name="Guruge J."/>
            <person name="Turnbaugh P.J."/>
            <person name="Mahowald M."/>
            <person name="Liep D."/>
            <person name="Gordon J."/>
        </authorList>
    </citation>
    <scope>NUCLEOTIDE SEQUENCE [LARGE SCALE GENOMIC DNA]</scope>
    <source>
        <strain evidence="1 2">M21/2</strain>
    </source>
</reference>
<evidence type="ECO:0008006" key="3">
    <source>
        <dbReference type="Google" id="ProtNLM"/>
    </source>
</evidence>
<dbReference type="Proteomes" id="UP000005945">
    <property type="component" value="Unassembled WGS sequence"/>
</dbReference>
<accession>A8SH15</accession>
<comment type="caution">
    <text evidence="1">The sequence shown here is derived from an EMBL/GenBank/DDBJ whole genome shotgun (WGS) entry which is preliminary data.</text>
</comment>
<gene>
    <name evidence="1" type="ORF">FAEPRAM212_03224</name>
</gene>
<reference evidence="1 2" key="2">
    <citation type="submission" date="2007-09" db="EMBL/GenBank/DDBJ databases">
        <authorList>
            <person name="Fulton L."/>
            <person name="Clifton S."/>
            <person name="Fulton B."/>
            <person name="Xu J."/>
            <person name="Minx P."/>
            <person name="Pepin K.H."/>
            <person name="Johnson M."/>
            <person name="Thiruvilangam P."/>
            <person name="Bhonagiri V."/>
            <person name="Nash W.E."/>
            <person name="Mardis E.R."/>
            <person name="Wilson R.K."/>
        </authorList>
    </citation>
    <scope>NUCLEOTIDE SEQUENCE [LARGE SCALE GENOMIC DNA]</scope>
    <source>
        <strain evidence="1 2">M21/2</strain>
    </source>
</reference>
<dbReference type="AlphaFoldDB" id="A8SH15"/>
<evidence type="ECO:0000313" key="1">
    <source>
        <dbReference type="EMBL" id="EDP20429.1"/>
    </source>
</evidence>
<evidence type="ECO:0000313" key="2">
    <source>
        <dbReference type="Proteomes" id="UP000005945"/>
    </source>
</evidence>
<organism evidence="1 2">
    <name type="scientific">Faecalibacterium prausnitzii M21/2</name>
    <dbReference type="NCBI Taxonomy" id="411485"/>
    <lineage>
        <taxon>Bacteria</taxon>
        <taxon>Bacillati</taxon>
        <taxon>Bacillota</taxon>
        <taxon>Clostridia</taxon>
        <taxon>Eubacteriales</taxon>
        <taxon>Oscillospiraceae</taxon>
        <taxon>Faecalibacterium</taxon>
    </lineage>
</organism>
<name>A8SH15_9FIRM</name>
<protein>
    <recommendedName>
        <fullName evidence="3">Peptidase S54 rhomboid domain-containing protein</fullName>
    </recommendedName>
</protein>
<proteinExistence type="predicted"/>
<dbReference type="EMBL" id="ABED02000029">
    <property type="protein sequence ID" value="EDP20429.1"/>
    <property type="molecule type" value="Genomic_DNA"/>
</dbReference>